<evidence type="ECO:0000256" key="2">
    <source>
        <dbReference type="SAM" id="SignalP"/>
    </source>
</evidence>
<sequence>MRPTVLATATGVTAMCGACAVHATPFGFGSAVVIAVLGLLGVRSAWTACAAVLTTAAALAVLRCDTSAALLAGLGATVYLVGSRTRWTEGQNRELSTGLIGAVGFGAAAATVAEMDASLPWVHAAVPVVAVIAAVVPLRLVRARSMPRLEARRGADTSQ</sequence>
<accession>A0A931IHM6</accession>
<evidence type="ECO:0008006" key="5">
    <source>
        <dbReference type="Google" id="ProtNLM"/>
    </source>
</evidence>
<feature type="chain" id="PRO_5039268340" description="Metal transporter" evidence="2">
    <location>
        <begin position="24"/>
        <end position="159"/>
    </location>
</feature>
<keyword evidence="1" id="KW-1133">Transmembrane helix</keyword>
<reference evidence="3" key="1">
    <citation type="submission" date="2020-11" db="EMBL/GenBank/DDBJ databases">
        <title>Nocardia NEAU-351.nov., a novel actinomycete isolated from the cow dung.</title>
        <authorList>
            <person name="Zhang X."/>
        </authorList>
    </citation>
    <scope>NUCLEOTIDE SEQUENCE</scope>
    <source>
        <strain evidence="3">NEAU-351</strain>
    </source>
</reference>
<keyword evidence="4" id="KW-1185">Reference proteome</keyword>
<protein>
    <recommendedName>
        <fullName evidence="5">Metal transporter</fullName>
    </recommendedName>
</protein>
<evidence type="ECO:0000313" key="3">
    <source>
        <dbReference type="EMBL" id="MBH0781571.1"/>
    </source>
</evidence>
<feature type="transmembrane region" description="Helical" evidence="1">
    <location>
        <begin position="95"/>
        <end position="113"/>
    </location>
</feature>
<keyword evidence="2" id="KW-0732">Signal</keyword>
<comment type="caution">
    <text evidence="3">The sequence shown here is derived from an EMBL/GenBank/DDBJ whole genome shotgun (WGS) entry which is preliminary data.</text>
</comment>
<evidence type="ECO:0000256" key="1">
    <source>
        <dbReference type="SAM" id="Phobius"/>
    </source>
</evidence>
<feature type="transmembrane region" description="Helical" evidence="1">
    <location>
        <begin position="33"/>
        <end position="62"/>
    </location>
</feature>
<evidence type="ECO:0000313" key="4">
    <source>
        <dbReference type="Proteomes" id="UP000655751"/>
    </source>
</evidence>
<dbReference type="Proteomes" id="UP000655751">
    <property type="component" value="Unassembled WGS sequence"/>
</dbReference>
<gene>
    <name evidence="3" type="ORF">IT779_35400</name>
</gene>
<dbReference type="AlphaFoldDB" id="A0A931IHM6"/>
<keyword evidence="1" id="KW-0812">Transmembrane</keyword>
<organism evidence="3 4">
    <name type="scientific">Nocardia bovistercoris</name>
    <dbReference type="NCBI Taxonomy" id="2785916"/>
    <lineage>
        <taxon>Bacteria</taxon>
        <taxon>Bacillati</taxon>
        <taxon>Actinomycetota</taxon>
        <taxon>Actinomycetes</taxon>
        <taxon>Mycobacteriales</taxon>
        <taxon>Nocardiaceae</taxon>
        <taxon>Nocardia</taxon>
    </lineage>
</organism>
<name>A0A931IHM6_9NOCA</name>
<dbReference type="RefSeq" id="WP_196153856.1">
    <property type="nucleotide sequence ID" value="NZ_JADMLG010000026.1"/>
</dbReference>
<keyword evidence="1" id="KW-0472">Membrane</keyword>
<dbReference type="EMBL" id="JADMLG010000026">
    <property type="protein sequence ID" value="MBH0781571.1"/>
    <property type="molecule type" value="Genomic_DNA"/>
</dbReference>
<feature type="transmembrane region" description="Helical" evidence="1">
    <location>
        <begin position="119"/>
        <end position="141"/>
    </location>
</feature>
<feature type="signal peptide" evidence="2">
    <location>
        <begin position="1"/>
        <end position="23"/>
    </location>
</feature>
<proteinExistence type="predicted"/>